<keyword evidence="10" id="KW-1185">Reference proteome</keyword>
<dbReference type="InterPro" id="IPR001128">
    <property type="entry name" value="Cyt_P450"/>
</dbReference>
<evidence type="ECO:0000313" key="9">
    <source>
        <dbReference type="EMBL" id="CAI2171263.1"/>
    </source>
</evidence>
<dbReference type="AlphaFoldDB" id="A0A9W4SJW3"/>
<keyword evidence="2 7" id="KW-0349">Heme</keyword>
<evidence type="ECO:0000256" key="4">
    <source>
        <dbReference type="ARBA" id="ARBA00023002"/>
    </source>
</evidence>
<dbReference type="GO" id="GO:0016705">
    <property type="term" value="F:oxidoreductase activity, acting on paired donors, with incorporation or reduction of molecular oxygen"/>
    <property type="evidence" value="ECO:0007669"/>
    <property type="project" value="InterPro"/>
</dbReference>
<sequence>MTFLISGHETTSNATAWALYTLAKFPHEQDMLRAELVKAFPDKSKFNPTYDEINSLEYLNCVVKETLRFYPAAMFIQRSNIKELVIGEHVIPKGSTIDIPIATLQRLPSIWGPTADNFDPKRWLDPSLIKDVTNYNYLPFGTGVRSCIGNKIALSEFKVLLGILVRNFIFQPVEGFDVKKRVGQFSKPDPHVELIVSKVEA</sequence>
<evidence type="ECO:0000256" key="8">
    <source>
        <dbReference type="RuleBase" id="RU000461"/>
    </source>
</evidence>
<keyword evidence="6 8" id="KW-0503">Monooxygenase</keyword>
<accession>A0A9W4SJW3</accession>
<keyword evidence="5 7" id="KW-0408">Iron</keyword>
<dbReference type="InterPro" id="IPR050196">
    <property type="entry name" value="Cytochrome_P450_Monoox"/>
</dbReference>
<comment type="cofactor">
    <cofactor evidence="7">
        <name>heme</name>
        <dbReference type="ChEBI" id="CHEBI:30413"/>
    </cofactor>
</comment>
<gene>
    <name evidence="9" type="ORF">FWILDA_LOCUS4992</name>
</gene>
<dbReference type="Proteomes" id="UP001153678">
    <property type="component" value="Unassembled WGS sequence"/>
</dbReference>
<dbReference type="Gene3D" id="1.10.630.10">
    <property type="entry name" value="Cytochrome P450"/>
    <property type="match status" value="1"/>
</dbReference>
<evidence type="ECO:0000256" key="2">
    <source>
        <dbReference type="ARBA" id="ARBA00022617"/>
    </source>
</evidence>
<evidence type="ECO:0000256" key="6">
    <source>
        <dbReference type="ARBA" id="ARBA00023033"/>
    </source>
</evidence>
<name>A0A9W4SJW3_9GLOM</name>
<evidence type="ECO:0000256" key="1">
    <source>
        <dbReference type="ARBA" id="ARBA00010617"/>
    </source>
</evidence>
<dbReference type="InterPro" id="IPR017972">
    <property type="entry name" value="Cyt_P450_CS"/>
</dbReference>
<protein>
    <submittedName>
        <fullName evidence="9">9789_t:CDS:1</fullName>
    </submittedName>
</protein>
<feature type="binding site" description="axial binding residue" evidence="7">
    <location>
        <position position="147"/>
    </location>
    <ligand>
        <name>heme</name>
        <dbReference type="ChEBI" id="CHEBI:30413"/>
    </ligand>
    <ligandPart>
        <name>Fe</name>
        <dbReference type="ChEBI" id="CHEBI:18248"/>
    </ligandPart>
</feature>
<dbReference type="PRINTS" id="PR00463">
    <property type="entry name" value="EP450I"/>
</dbReference>
<evidence type="ECO:0000256" key="3">
    <source>
        <dbReference type="ARBA" id="ARBA00022723"/>
    </source>
</evidence>
<reference evidence="9" key="1">
    <citation type="submission" date="2022-08" db="EMBL/GenBank/DDBJ databases">
        <authorList>
            <person name="Kallberg Y."/>
            <person name="Tangrot J."/>
            <person name="Rosling A."/>
        </authorList>
    </citation>
    <scope>NUCLEOTIDE SEQUENCE</scope>
    <source>
        <strain evidence="9">Wild A</strain>
    </source>
</reference>
<dbReference type="PRINTS" id="PR00385">
    <property type="entry name" value="P450"/>
</dbReference>
<comment type="similarity">
    <text evidence="1 8">Belongs to the cytochrome P450 family.</text>
</comment>
<dbReference type="SUPFAM" id="SSF48264">
    <property type="entry name" value="Cytochrome P450"/>
    <property type="match status" value="1"/>
</dbReference>
<evidence type="ECO:0000256" key="5">
    <source>
        <dbReference type="ARBA" id="ARBA00023004"/>
    </source>
</evidence>
<comment type="caution">
    <text evidence="9">The sequence shown here is derived from an EMBL/GenBank/DDBJ whole genome shotgun (WGS) entry which is preliminary data.</text>
</comment>
<dbReference type="EMBL" id="CAMKVN010000801">
    <property type="protein sequence ID" value="CAI2171263.1"/>
    <property type="molecule type" value="Genomic_DNA"/>
</dbReference>
<keyword evidence="4 8" id="KW-0560">Oxidoreductase</keyword>
<dbReference type="GO" id="GO:0020037">
    <property type="term" value="F:heme binding"/>
    <property type="evidence" value="ECO:0007669"/>
    <property type="project" value="InterPro"/>
</dbReference>
<dbReference type="Pfam" id="PF00067">
    <property type="entry name" value="p450"/>
    <property type="match status" value="1"/>
</dbReference>
<organism evidence="9 10">
    <name type="scientific">Funneliformis geosporum</name>
    <dbReference type="NCBI Taxonomy" id="1117311"/>
    <lineage>
        <taxon>Eukaryota</taxon>
        <taxon>Fungi</taxon>
        <taxon>Fungi incertae sedis</taxon>
        <taxon>Mucoromycota</taxon>
        <taxon>Glomeromycotina</taxon>
        <taxon>Glomeromycetes</taxon>
        <taxon>Glomerales</taxon>
        <taxon>Glomeraceae</taxon>
        <taxon>Funneliformis</taxon>
    </lineage>
</organism>
<dbReference type="InterPro" id="IPR036396">
    <property type="entry name" value="Cyt_P450_sf"/>
</dbReference>
<dbReference type="PANTHER" id="PTHR24291:SF50">
    <property type="entry name" value="BIFUNCTIONAL ALBAFLAVENONE MONOOXYGENASE_TERPENE SYNTHASE"/>
    <property type="match status" value="1"/>
</dbReference>
<dbReference type="OrthoDB" id="1470350at2759"/>
<dbReference type="GO" id="GO:0004497">
    <property type="term" value="F:monooxygenase activity"/>
    <property type="evidence" value="ECO:0007669"/>
    <property type="project" value="UniProtKB-KW"/>
</dbReference>
<dbReference type="GO" id="GO:0005506">
    <property type="term" value="F:iron ion binding"/>
    <property type="evidence" value="ECO:0007669"/>
    <property type="project" value="InterPro"/>
</dbReference>
<dbReference type="InterPro" id="IPR002401">
    <property type="entry name" value="Cyt_P450_E_grp-I"/>
</dbReference>
<keyword evidence="3 7" id="KW-0479">Metal-binding</keyword>
<dbReference type="PROSITE" id="PS00086">
    <property type="entry name" value="CYTOCHROME_P450"/>
    <property type="match status" value="1"/>
</dbReference>
<evidence type="ECO:0000256" key="7">
    <source>
        <dbReference type="PIRSR" id="PIRSR602401-1"/>
    </source>
</evidence>
<evidence type="ECO:0000313" key="10">
    <source>
        <dbReference type="Proteomes" id="UP001153678"/>
    </source>
</evidence>
<dbReference type="PANTHER" id="PTHR24291">
    <property type="entry name" value="CYTOCHROME P450 FAMILY 4"/>
    <property type="match status" value="1"/>
</dbReference>
<proteinExistence type="inferred from homology"/>